<dbReference type="RefSeq" id="WP_070016209.1">
    <property type="nucleotide sequence ID" value="NZ_LJGW01000146.1"/>
</dbReference>
<dbReference type="EMBL" id="LJGW01000146">
    <property type="protein sequence ID" value="OEV12323.1"/>
    <property type="molecule type" value="Genomic_DNA"/>
</dbReference>
<keyword evidence="2" id="KW-1185">Reference proteome</keyword>
<organism evidence="1 2">
    <name type="scientific">Streptomyces nanshensis</name>
    <dbReference type="NCBI Taxonomy" id="518642"/>
    <lineage>
        <taxon>Bacteria</taxon>
        <taxon>Bacillati</taxon>
        <taxon>Actinomycetota</taxon>
        <taxon>Actinomycetes</taxon>
        <taxon>Kitasatosporales</taxon>
        <taxon>Streptomycetaceae</taxon>
        <taxon>Streptomyces</taxon>
    </lineage>
</organism>
<proteinExistence type="predicted"/>
<comment type="caution">
    <text evidence="1">The sequence shown here is derived from an EMBL/GenBank/DDBJ whole genome shotgun (WGS) entry which is preliminary data.</text>
</comment>
<dbReference type="InterPro" id="IPR042557">
    <property type="entry name" value="SCO4226"/>
</dbReference>
<dbReference type="Proteomes" id="UP000176005">
    <property type="component" value="Unassembled WGS sequence"/>
</dbReference>
<accession>A0A1E7L8L5</accession>
<reference evidence="1 2" key="1">
    <citation type="journal article" date="2016" name="Front. Microbiol.">
        <title>Comparative Genomics Analysis of Streptomyces Species Reveals Their Adaptation to the Marine Environment and Their Diversity at the Genomic Level.</title>
        <authorList>
            <person name="Tian X."/>
            <person name="Zhang Z."/>
            <person name="Yang T."/>
            <person name="Chen M."/>
            <person name="Li J."/>
            <person name="Chen F."/>
            <person name="Yang J."/>
            <person name="Li W."/>
            <person name="Zhang B."/>
            <person name="Zhang Z."/>
            <person name="Wu J."/>
            <person name="Zhang C."/>
            <person name="Long L."/>
            <person name="Xiao J."/>
        </authorList>
    </citation>
    <scope>NUCLEOTIDE SEQUENCE [LARGE SCALE GENOMIC DNA]</scope>
    <source>
        <strain evidence="1 2">SCSIO 10429</strain>
    </source>
</reference>
<gene>
    <name evidence="1" type="ORF">AN218_08825</name>
</gene>
<dbReference type="Pfam" id="PF14026">
    <property type="entry name" value="SCO4226-like"/>
    <property type="match status" value="1"/>
</dbReference>
<name>A0A1E7L8L5_9ACTN</name>
<protein>
    <submittedName>
        <fullName evidence="1">Gualylate cyclase</fullName>
    </submittedName>
</protein>
<evidence type="ECO:0000313" key="1">
    <source>
        <dbReference type="EMBL" id="OEV12323.1"/>
    </source>
</evidence>
<dbReference type="InterPro" id="IPR025336">
    <property type="entry name" value="SCO4226-like"/>
</dbReference>
<dbReference type="AlphaFoldDB" id="A0A1E7L8L5"/>
<evidence type="ECO:0000313" key="2">
    <source>
        <dbReference type="Proteomes" id="UP000176005"/>
    </source>
</evidence>
<dbReference type="NCBIfam" id="NF033706">
    <property type="entry name" value="Ni_bind_SCO4226"/>
    <property type="match status" value="1"/>
</dbReference>
<dbReference type="Gene3D" id="3.30.70.3090">
    <property type="entry name" value="ORF SCO4226, nickel-binding ferredoxin-like monomer"/>
    <property type="match status" value="1"/>
</dbReference>
<sequence>MPRFMDVHYGMHGITAEQLDDVHRADLAAAHAEGVHFEHAWADPESGTVFCLSEAPSAQAVRRAHERAGQGVDEVHPVPLSV</sequence>